<protein>
    <submittedName>
        <fullName evidence="1">Uncharacterized protein</fullName>
    </submittedName>
</protein>
<proteinExistence type="predicted"/>
<dbReference type="AlphaFoldDB" id="A0A6C0JPS6"/>
<accession>A0A6C0JPS6</accession>
<name>A0A6C0JPS6_9ZZZZ</name>
<reference evidence="1" key="1">
    <citation type="journal article" date="2020" name="Nature">
        <title>Giant virus diversity and host interactions through global metagenomics.</title>
        <authorList>
            <person name="Schulz F."/>
            <person name="Roux S."/>
            <person name="Paez-Espino D."/>
            <person name="Jungbluth S."/>
            <person name="Walsh D.A."/>
            <person name="Denef V.J."/>
            <person name="McMahon K.D."/>
            <person name="Konstantinidis K.T."/>
            <person name="Eloe-Fadrosh E.A."/>
            <person name="Kyrpides N.C."/>
            <person name="Woyke T."/>
        </authorList>
    </citation>
    <scope>NUCLEOTIDE SEQUENCE</scope>
    <source>
        <strain evidence="1">GVMAG-S-1038524-41</strain>
    </source>
</reference>
<sequence length="592" mass="69813">MVIRRPQYGKTSICMESIKRQQDQLHIIMTMNTLKSNNQFFDRCKKVFSNDLVVFNSKPPSIKEYSDIQEYKNMRDSHASNVLELKKSIIKKGKNIIIMCCHPKRFKDSINELLDLLSDSKSFKQKICIHIDEIHEYIKKNRMYIEGWNENDLVKDITGYSATPFKVWGEGIWKNVYIVEIIENNSISTSQYFGVKDAEIIVFSDYDKTCIDIDIPDKIKRVVTGSALTEWYTKNHTFFDCGDEQDFLSFVKTVLSYIELDGNIRNDRFSYNFIPAYKRKSTHFGVAYIIEEIFPNSVVFIFNSEVNYGNRYMHNKKFHKCSNDSETSIQIAKVRKLYPNSPFFVTGFINVNMSVTLINEELGNFDNVFFSHSQYISKQPEILYQMCRFVFRYSRWSEYNKQLIKCTNLWCSNQEVIDCCLNYENDVINAEKIGGSLRTIEELTNNFANMGKRIPAIRKHDDISKYVEKYEIQEYPVYNKHLEDVMWNTVREQYKIFKGKYPSKKSIPSKNDDGWYTHVFSTTIKGIFTSDNIKSKLDNMSWHSNFQLVKNTFKYARIYVGYKNMEDQSSYTIFLRMTTLVENDEVRSHLLL</sequence>
<dbReference type="EMBL" id="MN740667">
    <property type="protein sequence ID" value="QHU06806.1"/>
    <property type="molecule type" value="Genomic_DNA"/>
</dbReference>
<evidence type="ECO:0000313" key="1">
    <source>
        <dbReference type="EMBL" id="QHU06806.1"/>
    </source>
</evidence>
<organism evidence="1">
    <name type="scientific">viral metagenome</name>
    <dbReference type="NCBI Taxonomy" id="1070528"/>
    <lineage>
        <taxon>unclassified sequences</taxon>
        <taxon>metagenomes</taxon>
        <taxon>organismal metagenomes</taxon>
    </lineage>
</organism>